<reference evidence="1" key="1">
    <citation type="submission" date="2018-05" db="EMBL/GenBank/DDBJ databases">
        <authorList>
            <person name="Lanie J.A."/>
            <person name="Ng W.-L."/>
            <person name="Kazmierczak K.M."/>
            <person name="Andrzejewski T.M."/>
            <person name="Davidsen T.M."/>
            <person name="Wayne K.J."/>
            <person name="Tettelin H."/>
            <person name="Glass J.I."/>
            <person name="Rusch D."/>
            <person name="Podicherti R."/>
            <person name="Tsui H.-C.T."/>
            <person name="Winkler M.E."/>
        </authorList>
    </citation>
    <scope>NUCLEOTIDE SEQUENCE</scope>
</reference>
<proteinExistence type="predicted"/>
<name>A0A382ZG81_9ZZZZ</name>
<gene>
    <name evidence="1" type="ORF">METZ01_LOCUS447154</name>
</gene>
<dbReference type="EMBL" id="UINC01183509">
    <property type="protein sequence ID" value="SVD94300.1"/>
    <property type="molecule type" value="Genomic_DNA"/>
</dbReference>
<dbReference type="Gene3D" id="3.40.630.10">
    <property type="entry name" value="Zn peptidases"/>
    <property type="match status" value="1"/>
</dbReference>
<sequence length="78" mass="8287">IAVFRKKPGEEVKAGETVAELIDPHSEDPRNGMISIVCEHGGFFFARNSNHLVGAGDILARVCGDQPISGRSGPMLSP</sequence>
<evidence type="ECO:0008006" key="2">
    <source>
        <dbReference type="Google" id="ProtNLM"/>
    </source>
</evidence>
<dbReference type="AlphaFoldDB" id="A0A382ZG81"/>
<organism evidence="1">
    <name type="scientific">marine metagenome</name>
    <dbReference type="NCBI Taxonomy" id="408172"/>
    <lineage>
        <taxon>unclassified sequences</taxon>
        <taxon>metagenomes</taxon>
        <taxon>ecological metagenomes</taxon>
    </lineage>
</organism>
<protein>
    <recommendedName>
        <fullName evidence="2">Lipoyl-binding domain-containing protein</fullName>
    </recommendedName>
</protein>
<evidence type="ECO:0000313" key="1">
    <source>
        <dbReference type="EMBL" id="SVD94300.1"/>
    </source>
</evidence>
<feature type="non-terminal residue" evidence="1">
    <location>
        <position position="1"/>
    </location>
</feature>
<accession>A0A382ZG81</accession>